<dbReference type="AlphaFoldDB" id="A0A6B3N815"/>
<dbReference type="SUPFAM" id="SSF56784">
    <property type="entry name" value="HAD-like"/>
    <property type="match status" value="1"/>
</dbReference>
<accession>A0A6B3N815</accession>
<name>A0A6B3N815_9CYAN</name>
<dbReference type="CDD" id="cd02094">
    <property type="entry name" value="P-type_ATPase_Cu-like"/>
    <property type="match status" value="1"/>
</dbReference>
<evidence type="ECO:0000256" key="1">
    <source>
        <dbReference type="ARBA" id="ARBA00004651"/>
    </source>
</evidence>
<evidence type="ECO:0000256" key="10">
    <source>
        <dbReference type="RuleBase" id="RU362081"/>
    </source>
</evidence>
<reference evidence="12" key="1">
    <citation type="submission" date="2019-11" db="EMBL/GenBank/DDBJ databases">
        <title>Genomic insights into an expanded diversity of filamentous marine cyanobacteria reveals the extraordinary biosynthetic potential of Moorea and Okeania.</title>
        <authorList>
            <person name="Ferreira Leao T."/>
            <person name="Wang M."/>
            <person name="Moss N."/>
            <person name="Da Silva R."/>
            <person name="Sanders J."/>
            <person name="Nurk S."/>
            <person name="Gurevich A."/>
            <person name="Humphrey G."/>
            <person name="Reher R."/>
            <person name="Zhu Q."/>
            <person name="Belda-Ferre P."/>
            <person name="Glukhov E."/>
            <person name="Rex R."/>
            <person name="Dorrestein P.C."/>
            <person name="Knight R."/>
            <person name="Pevzner P."/>
            <person name="Gerwick W.H."/>
            <person name="Gerwick L."/>
        </authorList>
    </citation>
    <scope>NUCLEOTIDE SEQUENCE</scope>
    <source>
        <strain evidence="12">SIO1C4</strain>
    </source>
</reference>
<keyword evidence="4 10" id="KW-0479">Metal-binding</keyword>
<feature type="transmembrane region" description="Helical" evidence="10">
    <location>
        <begin position="237"/>
        <end position="260"/>
    </location>
</feature>
<keyword evidence="8 10" id="KW-1133">Transmembrane helix</keyword>
<dbReference type="GO" id="GO:0005507">
    <property type="term" value="F:copper ion binding"/>
    <property type="evidence" value="ECO:0007669"/>
    <property type="project" value="TreeGrafter"/>
</dbReference>
<comment type="similarity">
    <text evidence="2 10">Belongs to the cation transport ATPase (P-type) (TC 3.A.3) family. Type IB subfamily.</text>
</comment>
<organism evidence="12">
    <name type="scientific">Symploca sp. SIO1C4</name>
    <dbReference type="NCBI Taxonomy" id="2607765"/>
    <lineage>
        <taxon>Bacteria</taxon>
        <taxon>Bacillati</taxon>
        <taxon>Cyanobacteriota</taxon>
        <taxon>Cyanophyceae</taxon>
        <taxon>Coleofasciculales</taxon>
        <taxon>Coleofasciculaceae</taxon>
        <taxon>Symploca</taxon>
    </lineage>
</organism>
<dbReference type="SUPFAM" id="SSF81665">
    <property type="entry name" value="Calcium ATPase, transmembrane domain M"/>
    <property type="match status" value="1"/>
</dbReference>
<dbReference type="Gene3D" id="3.40.1110.10">
    <property type="entry name" value="Calcium-transporting ATPase, cytoplasmic domain N"/>
    <property type="match status" value="1"/>
</dbReference>
<dbReference type="GO" id="GO:0016887">
    <property type="term" value="F:ATP hydrolysis activity"/>
    <property type="evidence" value="ECO:0007669"/>
    <property type="project" value="InterPro"/>
</dbReference>
<dbReference type="GO" id="GO:0005886">
    <property type="term" value="C:plasma membrane"/>
    <property type="evidence" value="ECO:0007669"/>
    <property type="project" value="UniProtKB-SubCell"/>
</dbReference>
<dbReference type="SFLD" id="SFLDS00003">
    <property type="entry name" value="Haloacid_Dehalogenase"/>
    <property type="match status" value="1"/>
</dbReference>
<dbReference type="InterPro" id="IPR001757">
    <property type="entry name" value="P_typ_ATPase"/>
</dbReference>
<feature type="transmembrane region" description="Helical" evidence="10">
    <location>
        <begin position="570"/>
        <end position="595"/>
    </location>
</feature>
<evidence type="ECO:0000256" key="3">
    <source>
        <dbReference type="ARBA" id="ARBA00022692"/>
    </source>
</evidence>
<evidence type="ECO:0000256" key="5">
    <source>
        <dbReference type="ARBA" id="ARBA00022741"/>
    </source>
</evidence>
<dbReference type="InterPro" id="IPR008250">
    <property type="entry name" value="ATPase_P-typ_transduc_dom_A_sf"/>
</dbReference>
<keyword evidence="10" id="KW-1003">Cell membrane</keyword>
<evidence type="ECO:0000256" key="2">
    <source>
        <dbReference type="ARBA" id="ARBA00006024"/>
    </source>
</evidence>
<dbReference type="PROSITE" id="PS00154">
    <property type="entry name" value="ATPASE_E1_E2"/>
    <property type="match status" value="1"/>
</dbReference>
<gene>
    <name evidence="12" type="ORF">F6J89_04955</name>
</gene>
<dbReference type="Pfam" id="PF00702">
    <property type="entry name" value="Hydrolase"/>
    <property type="match status" value="1"/>
</dbReference>
<dbReference type="InterPro" id="IPR044492">
    <property type="entry name" value="P_typ_ATPase_HD_dom"/>
</dbReference>
<dbReference type="GO" id="GO:0043682">
    <property type="term" value="F:P-type divalent copper transporter activity"/>
    <property type="evidence" value="ECO:0007669"/>
    <property type="project" value="TreeGrafter"/>
</dbReference>
<keyword evidence="9 10" id="KW-0472">Membrane</keyword>
<dbReference type="GO" id="GO:0005524">
    <property type="term" value="F:ATP binding"/>
    <property type="evidence" value="ECO:0007669"/>
    <property type="project" value="UniProtKB-UniRule"/>
</dbReference>
<dbReference type="PRINTS" id="PR00119">
    <property type="entry name" value="CATATPASE"/>
</dbReference>
<dbReference type="EMBL" id="JAAHFQ010000063">
    <property type="protein sequence ID" value="NER26985.1"/>
    <property type="molecule type" value="Genomic_DNA"/>
</dbReference>
<dbReference type="FunFam" id="2.70.150.10:FF:000002">
    <property type="entry name" value="Copper-transporting ATPase 1, putative"/>
    <property type="match status" value="1"/>
</dbReference>
<feature type="transmembrane region" description="Helical" evidence="10">
    <location>
        <begin position="24"/>
        <end position="41"/>
    </location>
</feature>
<dbReference type="PANTHER" id="PTHR43520">
    <property type="entry name" value="ATP7, ISOFORM B"/>
    <property type="match status" value="1"/>
</dbReference>
<dbReference type="GO" id="GO:0055070">
    <property type="term" value="P:copper ion homeostasis"/>
    <property type="evidence" value="ECO:0007669"/>
    <property type="project" value="TreeGrafter"/>
</dbReference>
<dbReference type="InterPro" id="IPR018303">
    <property type="entry name" value="ATPase_P-typ_P_site"/>
</dbReference>
<evidence type="ECO:0000313" key="12">
    <source>
        <dbReference type="EMBL" id="NER26985.1"/>
    </source>
</evidence>
<feature type="non-terminal residue" evidence="12">
    <location>
        <position position="1"/>
    </location>
</feature>
<dbReference type="InterPro" id="IPR059000">
    <property type="entry name" value="ATPase_P-type_domA"/>
</dbReference>
<keyword evidence="5 10" id="KW-0547">Nucleotide-binding</keyword>
<keyword evidence="7" id="KW-1278">Translocase</keyword>
<keyword evidence="3 10" id="KW-0812">Transmembrane</keyword>
<sequence length="625" mass="66289">LGTFTAYITSCIALFFPQLGWDCFFDEPVMMLGFILLGRTLEQRARRRARASLESLLALQPQVAHLIGKSNPMIPEHTGIKIPVEQVRIGEWLRILPGEKVPVDGELVVGESTVDESMLTGEATPVLKQLGESVWAGTLNQSGVIAIKATRTVSETRLAQIVKLVEDAQAHKAPVQRLADTVAGYFAYGVITISALTFLFWYDFGTKIWPDVLIPITGVADEAMVMPHYPLLLSLKLAISVLVIACPCALGLATPTAILVGTSLGAEQGLLIKGGDILERVQQLDTVVFDKTGTLTTGEPTITDCLPIGELELFGLPEDEGKSVVEDNPAFPASKLLQLAAAVESGTSHPLAVAICHAASQQGLPMLRAQDFYTEPGLGISALVENRLVLLGNQAWLKKQGVTISEIANTQAQVLAAKGKTVVYLVADGLLVGMIAAEDVPRADAKETVQRLQELGLRVMLLSGDQPQAAAATAEKLSIAPQDVIAGVLPQGKAEAISQLQTQGRRVAMVGDGINDGPALAQADVGISLHAGTDIALETAGIILMRDCLLDVVKSIELSKSTFSKIRQNLFWAFSYNTLGIPAAAGLLLPGFGIILNPSAAGALMALSSVSVVTNSLLLRRTLKA</sequence>
<dbReference type="InterPro" id="IPR023214">
    <property type="entry name" value="HAD_sf"/>
</dbReference>
<feature type="transmembrane region" description="Helical" evidence="10">
    <location>
        <begin position="601"/>
        <end position="619"/>
    </location>
</feature>
<evidence type="ECO:0000256" key="7">
    <source>
        <dbReference type="ARBA" id="ARBA00022967"/>
    </source>
</evidence>
<dbReference type="Gene3D" id="2.70.150.10">
    <property type="entry name" value="Calcium-transporting ATPase, cytoplasmic transduction domain A"/>
    <property type="match status" value="1"/>
</dbReference>
<evidence type="ECO:0000256" key="6">
    <source>
        <dbReference type="ARBA" id="ARBA00022840"/>
    </source>
</evidence>
<comment type="caution">
    <text evidence="12">The sequence shown here is derived from an EMBL/GenBank/DDBJ whole genome shotgun (WGS) entry which is preliminary data.</text>
</comment>
<dbReference type="InterPro" id="IPR027256">
    <property type="entry name" value="P-typ_ATPase_IB"/>
</dbReference>
<evidence type="ECO:0000256" key="9">
    <source>
        <dbReference type="ARBA" id="ARBA00023136"/>
    </source>
</evidence>
<dbReference type="PANTHER" id="PTHR43520:SF8">
    <property type="entry name" value="P-TYPE CU(+) TRANSPORTER"/>
    <property type="match status" value="1"/>
</dbReference>
<dbReference type="InterPro" id="IPR023299">
    <property type="entry name" value="ATPase_P-typ_cyto_dom_N"/>
</dbReference>
<keyword evidence="6 10" id="KW-0067">ATP-binding</keyword>
<dbReference type="Pfam" id="PF00122">
    <property type="entry name" value="E1-E2_ATPase"/>
    <property type="match status" value="1"/>
</dbReference>
<dbReference type="InterPro" id="IPR036412">
    <property type="entry name" value="HAD-like_sf"/>
</dbReference>
<dbReference type="InterPro" id="IPR023298">
    <property type="entry name" value="ATPase_P-typ_TM_dom_sf"/>
</dbReference>
<dbReference type="Gene3D" id="3.40.50.1000">
    <property type="entry name" value="HAD superfamily/HAD-like"/>
    <property type="match status" value="1"/>
</dbReference>
<dbReference type="NCBIfam" id="TIGR01494">
    <property type="entry name" value="ATPase_P-type"/>
    <property type="match status" value="1"/>
</dbReference>
<dbReference type="NCBIfam" id="TIGR01525">
    <property type="entry name" value="ATPase-IB_hvy"/>
    <property type="match status" value="1"/>
</dbReference>
<feature type="domain" description="P-type ATPase A" evidence="11">
    <location>
        <begin position="76"/>
        <end position="166"/>
    </location>
</feature>
<evidence type="ECO:0000259" key="11">
    <source>
        <dbReference type="Pfam" id="PF00122"/>
    </source>
</evidence>
<comment type="subcellular location">
    <subcellularLocation>
        <location evidence="1">Cell membrane</location>
        <topology evidence="1">Multi-pass membrane protein</topology>
    </subcellularLocation>
</comment>
<evidence type="ECO:0000256" key="8">
    <source>
        <dbReference type="ARBA" id="ARBA00022989"/>
    </source>
</evidence>
<evidence type="ECO:0000256" key="4">
    <source>
        <dbReference type="ARBA" id="ARBA00022723"/>
    </source>
</evidence>
<proteinExistence type="inferred from homology"/>
<feature type="transmembrane region" description="Helical" evidence="10">
    <location>
        <begin position="182"/>
        <end position="202"/>
    </location>
</feature>
<dbReference type="SFLD" id="SFLDG00002">
    <property type="entry name" value="C1.7:_P-type_atpase_like"/>
    <property type="match status" value="1"/>
</dbReference>
<dbReference type="SFLD" id="SFLDF00027">
    <property type="entry name" value="p-type_atpase"/>
    <property type="match status" value="1"/>
</dbReference>
<dbReference type="SUPFAM" id="SSF81653">
    <property type="entry name" value="Calcium ATPase, transduction domain A"/>
    <property type="match status" value="1"/>
</dbReference>
<protein>
    <submittedName>
        <fullName evidence="12">Copper-translocating P-type ATPase</fullName>
    </submittedName>
</protein>